<feature type="transmembrane region" description="Helical" evidence="1">
    <location>
        <begin position="55"/>
        <end position="72"/>
    </location>
</feature>
<dbReference type="Pfam" id="PF04474">
    <property type="entry name" value="DUF554"/>
    <property type="match status" value="1"/>
</dbReference>
<proteinExistence type="predicted"/>
<sequence>MQAVIINTLAIAIASLIGLCLRRGLPKRITDAVMQALGLCTILIGIQGAAGEKHILILIVSVVIGILIGEWGDWDGHVNRWAEKVTSRYTKSGDGAGIANAFITSCLIMNVGAMVIVGSLAAGLAEDYTMLYTKSLLDFVSGIMLSAAMGIGVMGSAVFTLVFQGGIVLLAQYVAPFCSPLLIEELSHTGSLLILAIGLNMIGLTRFKVLNYVPALVAIPFVLWISQIISQWLA</sequence>
<reference evidence="2 3" key="1">
    <citation type="submission" date="2016-10" db="EMBL/GenBank/DDBJ databases">
        <authorList>
            <person name="de Groot N.N."/>
        </authorList>
    </citation>
    <scope>NUCLEOTIDE SEQUENCE [LARGE SCALE GENOMIC DNA]</scope>
    <source>
        <strain evidence="2 3">DSM 15230</strain>
    </source>
</reference>
<dbReference type="EMBL" id="FMXA01000012">
    <property type="protein sequence ID" value="SDA52028.1"/>
    <property type="molecule type" value="Genomic_DNA"/>
</dbReference>
<accession>A0A1G5W1W1</accession>
<feature type="transmembrane region" description="Helical" evidence="1">
    <location>
        <begin position="32"/>
        <end position="50"/>
    </location>
</feature>
<dbReference type="AlphaFoldDB" id="A0A1G5W1W1"/>
<keyword evidence="1" id="KW-1133">Transmembrane helix</keyword>
<dbReference type="PANTHER" id="PTHR36111">
    <property type="entry name" value="INNER MEMBRANE PROTEIN-RELATED"/>
    <property type="match status" value="1"/>
</dbReference>
<name>A0A1G5W1W1_9FIRM</name>
<feature type="transmembrane region" description="Helical" evidence="1">
    <location>
        <begin position="98"/>
        <end position="124"/>
    </location>
</feature>
<dbReference type="OrthoDB" id="9797976at2"/>
<organism evidence="2 3">
    <name type="scientific">Allisonella histaminiformans</name>
    <dbReference type="NCBI Taxonomy" id="209880"/>
    <lineage>
        <taxon>Bacteria</taxon>
        <taxon>Bacillati</taxon>
        <taxon>Bacillota</taxon>
        <taxon>Negativicutes</taxon>
        <taxon>Veillonellales</taxon>
        <taxon>Veillonellaceae</taxon>
        <taxon>Allisonella</taxon>
    </lineage>
</organism>
<feature type="transmembrane region" description="Helical" evidence="1">
    <location>
        <begin position="213"/>
        <end position="233"/>
    </location>
</feature>
<dbReference type="GeneID" id="87756089"/>
<evidence type="ECO:0000313" key="2">
    <source>
        <dbReference type="EMBL" id="SDA52028.1"/>
    </source>
</evidence>
<evidence type="ECO:0000313" key="3">
    <source>
        <dbReference type="Proteomes" id="UP000199689"/>
    </source>
</evidence>
<feature type="transmembrane region" description="Helical" evidence="1">
    <location>
        <begin position="190"/>
        <end position="207"/>
    </location>
</feature>
<feature type="transmembrane region" description="Helical" evidence="1">
    <location>
        <begin position="161"/>
        <end position="183"/>
    </location>
</feature>
<dbReference type="RefSeq" id="WP_143270083.1">
    <property type="nucleotide sequence ID" value="NZ_FMXA01000012.1"/>
</dbReference>
<dbReference type="InterPro" id="IPR007563">
    <property type="entry name" value="DUF554"/>
</dbReference>
<keyword evidence="1" id="KW-0472">Membrane</keyword>
<gene>
    <name evidence="2" type="ORF">SAMN02910343_01068</name>
</gene>
<dbReference type="Proteomes" id="UP000199689">
    <property type="component" value="Unassembled WGS sequence"/>
</dbReference>
<evidence type="ECO:0000256" key="1">
    <source>
        <dbReference type="SAM" id="Phobius"/>
    </source>
</evidence>
<keyword evidence="3" id="KW-1185">Reference proteome</keyword>
<protein>
    <recommendedName>
        <fullName evidence="4">DUF554 domain-containing protein</fullName>
    </recommendedName>
</protein>
<feature type="transmembrane region" description="Helical" evidence="1">
    <location>
        <begin position="136"/>
        <end position="155"/>
    </location>
</feature>
<keyword evidence="1" id="KW-0812">Transmembrane</keyword>
<evidence type="ECO:0008006" key="4">
    <source>
        <dbReference type="Google" id="ProtNLM"/>
    </source>
</evidence>
<dbReference type="PANTHER" id="PTHR36111:SF2">
    <property type="entry name" value="INNER MEMBRANE PROTEIN"/>
    <property type="match status" value="1"/>
</dbReference>
<dbReference type="STRING" id="209880.SAMN02910343_01068"/>